<accession>A0ABQ5H972</accession>
<dbReference type="EMBL" id="BQNB010019355">
    <property type="protein sequence ID" value="GJT84408.1"/>
    <property type="molecule type" value="Genomic_DNA"/>
</dbReference>
<dbReference type="Proteomes" id="UP001151760">
    <property type="component" value="Unassembled WGS sequence"/>
</dbReference>
<proteinExistence type="predicted"/>
<evidence type="ECO:0000256" key="1">
    <source>
        <dbReference type="SAM" id="MobiDB-lite"/>
    </source>
</evidence>
<feature type="compositionally biased region" description="Basic and acidic residues" evidence="1">
    <location>
        <begin position="18"/>
        <end position="28"/>
    </location>
</feature>
<keyword evidence="3" id="KW-1185">Reference proteome</keyword>
<comment type="caution">
    <text evidence="2">The sequence shown here is derived from an EMBL/GenBank/DDBJ whole genome shotgun (WGS) entry which is preliminary data.</text>
</comment>
<organism evidence="2 3">
    <name type="scientific">Tanacetum coccineum</name>
    <dbReference type="NCBI Taxonomy" id="301880"/>
    <lineage>
        <taxon>Eukaryota</taxon>
        <taxon>Viridiplantae</taxon>
        <taxon>Streptophyta</taxon>
        <taxon>Embryophyta</taxon>
        <taxon>Tracheophyta</taxon>
        <taxon>Spermatophyta</taxon>
        <taxon>Magnoliopsida</taxon>
        <taxon>eudicotyledons</taxon>
        <taxon>Gunneridae</taxon>
        <taxon>Pentapetalae</taxon>
        <taxon>asterids</taxon>
        <taxon>campanulids</taxon>
        <taxon>Asterales</taxon>
        <taxon>Asteraceae</taxon>
        <taxon>Asteroideae</taxon>
        <taxon>Anthemideae</taxon>
        <taxon>Anthemidinae</taxon>
        <taxon>Tanacetum</taxon>
    </lineage>
</organism>
<evidence type="ECO:0000313" key="3">
    <source>
        <dbReference type="Proteomes" id="UP001151760"/>
    </source>
</evidence>
<name>A0ABQ5H972_9ASTR</name>
<protein>
    <submittedName>
        <fullName evidence="2">Uncharacterized protein</fullName>
    </submittedName>
</protein>
<gene>
    <name evidence="2" type="ORF">Tco_1058750</name>
</gene>
<reference evidence="2" key="2">
    <citation type="submission" date="2022-01" db="EMBL/GenBank/DDBJ databases">
        <authorList>
            <person name="Yamashiro T."/>
            <person name="Shiraishi A."/>
            <person name="Satake H."/>
            <person name="Nakayama K."/>
        </authorList>
    </citation>
    <scope>NUCLEOTIDE SEQUENCE</scope>
</reference>
<evidence type="ECO:0000313" key="2">
    <source>
        <dbReference type="EMBL" id="GJT84408.1"/>
    </source>
</evidence>
<reference evidence="2" key="1">
    <citation type="journal article" date="2022" name="Int. J. Mol. Sci.">
        <title>Draft Genome of Tanacetum Coccineum: Genomic Comparison of Closely Related Tanacetum-Family Plants.</title>
        <authorList>
            <person name="Yamashiro T."/>
            <person name="Shiraishi A."/>
            <person name="Nakayama K."/>
            <person name="Satake H."/>
        </authorList>
    </citation>
    <scope>NUCLEOTIDE SEQUENCE</scope>
</reference>
<sequence length="92" mass="10829">MKMANNNFHALPLANLDEDSKKRKREENLRTWKWNEVNDVDALRDKQVGKDSGDLHVHEHHENVELDTQSLVDEVFCEFKKRKREANLATTT</sequence>
<feature type="region of interest" description="Disordered" evidence="1">
    <location>
        <begin position="1"/>
        <end position="28"/>
    </location>
</feature>